<dbReference type="Gene3D" id="2.20.70.10">
    <property type="match status" value="1"/>
</dbReference>
<protein>
    <recommendedName>
        <fullName evidence="2">WW domain-containing protein</fullName>
    </recommendedName>
</protein>
<dbReference type="PaxDb" id="2903-EOD38303"/>
<dbReference type="AlphaFoldDB" id="A0A0D3KRB8"/>
<dbReference type="Proteomes" id="UP000013827">
    <property type="component" value="Unassembled WGS sequence"/>
</dbReference>
<sequence>MPIIRPAGAHLYTKNGQTLGRAPAGLLGAYHDDEDEDESGPTDGSAPQSIAAESEWCAWGAWERCHDPASSAYYFWNTETNEVRWTAPEPPPAASVAAAQPEAAEPERTTPAADTTASAAGIAAAGDTAAAGSSLEPEPALAPVASAAASSGGSFESCSWE</sequence>
<reference evidence="3" key="2">
    <citation type="submission" date="2024-10" db="UniProtKB">
        <authorList>
            <consortium name="EnsemblProtists"/>
        </authorList>
    </citation>
    <scope>IDENTIFICATION</scope>
</reference>
<accession>A0A0D3KRB8</accession>
<dbReference type="InterPro" id="IPR001202">
    <property type="entry name" value="WW_dom"/>
</dbReference>
<evidence type="ECO:0000313" key="4">
    <source>
        <dbReference type="Proteomes" id="UP000013827"/>
    </source>
</evidence>
<organism evidence="3 4">
    <name type="scientific">Emiliania huxleyi (strain CCMP1516)</name>
    <dbReference type="NCBI Taxonomy" id="280463"/>
    <lineage>
        <taxon>Eukaryota</taxon>
        <taxon>Haptista</taxon>
        <taxon>Haptophyta</taxon>
        <taxon>Prymnesiophyceae</taxon>
        <taxon>Isochrysidales</taxon>
        <taxon>Noelaerhabdaceae</taxon>
        <taxon>Emiliania</taxon>
    </lineage>
</organism>
<reference evidence="4" key="1">
    <citation type="journal article" date="2013" name="Nature">
        <title>Pan genome of the phytoplankton Emiliania underpins its global distribution.</title>
        <authorList>
            <person name="Read B.A."/>
            <person name="Kegel J."/>
            <person name="Klute M.J."/>
            <person name="Kuo A."/>
            <person name="Lefebvre S.C."/>
            <person name="Maumus F."/>
            <person name="Mayer C."/>
            <person name="Miller J."/>
            <person name="Monier A."/>
            <person name="Salamov A."/>
            <person name="Young J."/>
            <person name="Aguilar M."/>
            <person name="Claverie J.M."/>
            <person name="Frickenhaus S."/>
            <person name="Gonzalez K."/>
            <person name="Herman E.K."/>
            <person name="Lin Y.C."/>
            <person name="Napier J."/>
            <person name="Ogata H."/>
            <person name="Sarno A.F."/>
            <person name="Shmutz J."/>
            <person name="Schroeder D."/>
            <person name="de Vargas C."/>
            <person name="Verret F."/>
            <person name="von Dassow P."/>
            <person name="Valentin K."/>
            <person name="Van de Peer Y."/>
            <person name="Wheeler G."/>
            <person name="Dacks J.B."/>
            <person name="Delwiche C.F."/>
            <person name="Dyhrman S.T."/>
            <person name="Glockner G."/>
            <person name="John U."/>
            <person name="Richards T."/>
            <person name="Worden A.Z."/>
            <person name="Zhang X."/>
            <person name="Grigoriev I.V."/>
            <person name="Allen A.E."/>
            <person name="Bidle K."/>
            <person name="Borodovsky M."/>
            <person name="Bowler C."/>
            <person name="Brownlee C."/>
            <person name="Cock J.M."/>
            <person name="Elias M."/>
            <person name="Gladyshev V.N."/>
            <person name="Groth M."/>
            <person name="Guda C."/>
            <person name="Hadaegh A."/>
            <person name="Iglesias-Rodriguez M.D."/>
            <person name="Jenkins J."/>
            <person name="Jones B.M."/>
            <person name="Lawson T."/>
            <person name="Leese F."/>
            <person name="Lindquist E."/>
            <person name="Lobanov A."/>
            <person name="Lomsadze A."/>
            <person name="Malik S.B."/>
            <person name="Marsh M.E."/>
            <person name="Mackinder L."/>
            <person name="Mock T."/>
            <person name="Mueller-Roeber B."/>
            <person name="Pagarete A."/>
            <person name="Parker M."/>
            <person name="Probert I."/>
            <person name="Quesneville H."/>
            <person name="Raines C."/>
            <person name="Rensing S.A."/>
            <person name="Riano-Pachon D.M."/>
            <person name="Richier S."/>
            <person name="Rokitta S."/>
            <person name="Shiraiwa Y."/>
            <person name="Soanes D.M."/>
            <person name="van der Giezen M."/>
            <person name="Wahlund T.M."/>
            <person name="Williams B."/>
            <person name="Wilson W."/>
            <person name="Wolfe G."/>
            <person name="Wurch L.L."/>
        </authorList>
    </citation>
    <scope>NUCLEOTIDE SEQUENCE</scope>
</reference>
<evidence type="ECO:0000259" key="2">
    <source>
        <dbReference type="PROSITE" id="PS50020"/>
    </source>
</evidence>
<dbReference type="HOGENOM" id="CLU_1646899_0_0_1"/>
<evidence type="ECO:0000256" key="1">
    <source>
        <dbReference type="SAM" id="MobiDB-lite"/>
    </source>
</evidence>
<dbReference type="SUPFAM" id="SSF51045">
    <property type="entry name" value="WW domain"/>
    <property type="match status" value="1"/>
</dbReference>
<evidence type="ECO:0000313" key="3">
    <source>
        <dbReference type="EnsemblProtists" id="EOD38303"/>
    </source>
</evidence>
<dbReference type="EnsemblProtists" id="EOD38303">
    <property type="protein sequence ID" value="EOD38303"/>
    <property type="gene ID" value="EMIHUDRAFT_224677"/>
</dbReference>
<feature type="region of interest" description="Disordered" evidence="1">
    <location>
        <begin position="23"/>
        <end position="52"/>
    </location>
</feature>
<dbReference type="GeneID" id="17283573"/>
<dbReference type="PROSITE" id="PS50020">
    <property type="entry name" value="WW_DOMAIN_2"/>
    <property type="match status" value="1"/>
</dbReference>
<proteinExistence type="predicted"/>
<feature type="region of interest" description="Disordered" evidence="1">
    <location>
        <begin position="84"/>
        <end position="161"/>
    </location>
</feature>
<feature type="compositionally biased region" description="Low complexity" evidence="1">
    <location>
        <begin position="94"/>
        <end position="161"/>
    </location>
</feature>
<feature type="domain" description="WW" evidence="2">
    <location>
        <begin position="62"/>
        <end position="90"/>
    </location>
</feature>
<dbReference type="InterPro" id="IPR036020">
    <property type="entry name" value="WW_dom_sf"/>
</dbReference>
<dbReference type="Pfam" id="PF00397">
    <property type="entry name" value="WW"/>
    <property type="match status" value="1"/>
</dbReference>
<dbReference type="KEGG" id="ehx:EMIHUDRAFT_224677"/>
<keyword evidence="4" id="KW-1185">Reference proteome</keyword>
<name>A0A0D3KRB8_EMIH1</name>
<dbReference type="RefSeq" id="XP_005790732.1">
    <property type="nucleotide sequence ID" value="XM_005790675.1"/>
</dbReference>